<keyword evidence="6" id="KW-0547">Nucleotide-binding</keyword>
<dbReference type="Gene3D" id="3.30.70.100">
    <property type="match status" value="1"/>
</dbReference>
<keyword evidence="10 11" id="KW-0472">Membrane</keyword>
<dbReference type="GO" id="GO:0016887">
    <property type="term" value="F:ATP hydrolysis activity"/>
    <property type="evidence" value="ECO:0007669"/>
    <property type="project" value="InterPro"/>
</dbReference>
<dbReference type="FunFam" id="3.30.70.100:FF:000001">
    <property type="entry name" value="ATPase copper transporting beta"/>
    <property type="match status" value="1"/>
</dbReference>
<name>A0A382ACC7_9ZZZZ</name>
<dbReference type="EMBL" id="UINC01024811">
    <property type="protein sequence ID" value="SVA99218.1"/>
    <property type="molecule type" value="Genomic_DNA"/>
</dbReference>
<dbReference type="InterPro" id="IPR036412">
    <property type="entry name" value="HAD-like_sf"/>
</dbReference>
<dbReference type="Gene3D" id="2.70.150.10">
    <property type="entry name" value="Calcium-transporting ATPase, cytoplasmic transduction domain A"/>
    <property type="match status" value="1"/>
</dbReference>
<dbReference type="CDD" id="cd00371">
    <property type="entry name" value="HMA"/>
    <property type="match status" value="1"/>
</dbReference>
<evidence type="ECO:0000256" key="7">
    <source>
        <dbReference type="ARBA" id="ARBA00022840"/>
    </source>
</evidence>
<dbReference type="PANTHER" id="PTHR43520">
    <property type="entry name" value="ATP7, ISOFORM B"/>
    <property type="match status" value="1"/>
</dbReference>
<reference evidence="13" key="1">
    <citation type="submission" date="2018-05" db="EMBL/GenBank/DDBJ databases">
        <authorList>
            <person name="Lanie J.A."/>
            <person name="Ng W.-L."/>
            <person name="Kazmierczak K.M."/>
            <person name="Andrzejewski T.M."/>
            <person name="Davidsen T.M."/>
            <person name="Wayne K.J."/>
            <person name="Tettelin H."/>
            <person name="Glass J.I."/>
            <person name="Rusch D."/>
            <person name="Podicherti R."/>
            <person name="Tsui H.-C.T."/>
            <person name="Winkler M.E."/>
        </authorList>
    </citation>
    <scope>NUCLEOTIDE SEQUENCE</scope>
</reference>
<dbReference type="NCBIfam" id="TIGR01512">
    <property type="entry name" value="ATPase-IB2_Cd"/>
    <property type="match status" value="1"/>
</dbReference>
<dbReference type="FunFam" id="2.70.150.10:FF:000002">
    <property type="entry name" value="Copper-transporting ATPase 1, putative"/>
    <property type="match status" value="1"/>
</dbReference>
<evidence type="ECO:0000256" key="8">
    <source>
        <dbReference type="ARBA" id="ARBA00022967"/>
    </source>
</evidence>
<dbReference type="GO" id="GO:0043682">
    <property type="term" value="F:P-type divalent copper transporter activity"/>
    <property type="evidence" value="ECO:0007669"/>
    <property type="project" value="TreeGrafter"/>
</dbReference>
<evidence type="ECO:0000259" key="12">
    <source>
        <dbReference type="PROSITE" id="PS50846"/>
    </source>
</evidence>
<dbReference type="Pfam" id="PF00122">
    <property type="entry name" value="E1-E2_ATPase"/>
    <property type="match status" value="1"/>
</dbReference>
<comment type="subcellular location">
    <subcellularLocation>
        <location evidence="1">Endomembrane system</location>
        <topology evidence="1">Multi-pass membrane protein</topology>
    </subcellularLocation>
</comment>
<dbReference type="SUPFAM" id="SSF55008">
    <property type="entry name" value="HMA, heavy metal-associated domain"/>
    <property type="match status" value="1"/>
</dbReference>
<dbReference type="PROSITE" id="PS00154">
    <property type="entry name" value="ATPASE_E1_E2"/>
    <property type="match status" value="1"/>
</dbReference>
<dbReference type="InterPro" id="IPR023298">
    <property type="entry name" value="ATPase_P-typ_TM_dom_sf"/>
</dbReference>
<organism evidence="13">
    <name type="scientific">marine metagenome</name>
    <dbReference type="NCBI Taxonomy" id="408172"/>
    <lineage>
        <taxon>unclassified sequences</taxon>
        <taxon>metagenomes</taxon>
        <taxon>ecological metagenomes</taxon>
    </lineage>
</organism>
<dbReference type="InterPro" id="IPR023214">
    <property type="entry name" value="HAD_sf"/>
</dbReference>
<dbReference type="AlphaFoldDB" id="A0A382ACC7"/>
<feature type="transmembrane region" description="Helical" evidence="11">
    <location>
        <begin position="321"/>
        <end position="343"/>
    </location>
</feature>
<evidence type="ECO:0000256" key="3">
    <source>
        <dbReference type="ARBA" id="ARBA00022448"/>
    </source>
</evidence>
<dbReference type="GO" id="GO:0005507">
    <property type="term" value="F:copper ion binding"/>
    <property type="evidence" value="ECO:0007669"/>
    <property type="project" value="TreeGrafter"/>
</dbReference>
<accession>A0A382ACC7</accession>
<evidence type="ECO:0000256" key="5">
    <source>
        <dbReference type="ARBA" id="ARBA00022723"/>
    </source>
</evidence>
<dbReference type="PRINTS" id="PR00119">
    <property type="entry name" value="CATATPASE"/>
</dbReference>
<keyword evidence="3" id="KW-0813">Transport</keyword>
<dbReference type="NCBIfam" id="TIGR01525">
    <property type="entry name" value="ATPase-IB_hvy"/>
    <property type="match status" value="1"/>
</dbReference>
<dbReference type="InterPro" id="IPR059000">
    <property type="entry name" value="ATPase_P-type_domA"/>
</dbReference>
<dbReference type="InterPro" id="IPR001757">
    <property type="entry name" value="P_typ_ATPase"/>
</dbReference>
<evidence type="ECO:0000256" key="11">
    <source>
        <dbReference type="SAM" id="Phobius"/>
    </source>
</evidence>
<evidence type="ECO:0000256" key="4">
    <source>
        <dbReference type="ARBA" id="ARBA00022692"/>
    </source>
</evidence>
<feature type="transmembrane region" description="Helical" evidence="11">
    <location>
        <begin position="355"/>
        <end position="374"/>
    </location>
</feature>
<keyword evidence="4 11" id="KW-0812">Transmembrane</keyword>
<comment type="similarity">
    <text evidence="2">Belongs to the cation transport ATPase (P-type) (TC 3.A.3) family. Type IB subfamily.</text>
</comment>
<protein>
    <recommendedName>
        <fullName evidence="12">HMA domain-containing protein</fullName>
    </recommendedName>
</protein>
<dbReference type="InterPro" id="IPR036163">
    <property type="entry name" value="HMA_dom_sf"/>
</dbReference>
<keyword evidence="9 11" id="KW-1133">Transmembrane helix</keyword>
<evidence type="ECO:0000313" key="13">
    <source>
        <dbReference type="EMBL" id="SVA99218.1"/>
    </source>
</evidence>
<feature type="domain" description="HMA" evidence="12">
    <location>
        <begin position="7"/>
        <end position="73"/>
    </location>
</feature>
<dbReference type="SUPFAM" id="SSF81653">
    <property type="entry name" value="Calcium ATPase, transduction domain A"/>
    <property type="match status" value="1"/>
</dbReference>
<dbReference type="PROSITE" id="PS50846">
    <property type="entry name" value="HMA_2"/>
    <property type="match status" value="1"/>
</dbReference>
<dbReference type="Pfam" id="PF00403">
    <property type="entry name" value="HMA"/>
    <property type="match status" value="1"/>
</dbReference>
<dbReference type="PROSITE" id="PS01047">
    <property type="entry name" value="HMA_1"/>
    <property type="match status" value="1"/>
</dbReference>
<dbReference type="Gene3D" id="3.40.50.1000">
    <property type="entry name" value="HAD superfamily/HAD-like"/>
    <property type="match status" value="1"/>
</dbReference>
<dbReference type="NCBIfam" id="TIGR01494">
    <property type="entry name" value="ATPase_P-type"/>
    <property type="match status" value="1"/>
</dbReference>
<dbReference type="InterPro" id="IPR027256">
    <property type="entry name" value="P-typ_ATPase_IB"/>
</dbReference>
<dbReference type="InterPro" id="IPR023299">
    <property type="entry name" value="ATPase_P-typ_cyto_dom_N"/>
</dbReference>
<dbReference type="GO" id="GO:0016020">
    <property type="term" value="C:membrane"/>
    <property type="evidence" value="ECO:0007669"/>
    <property type="project" value="InterPro"/>
</dbReference>
<evidence type="ECO:0000256" key="1">
    <source>
        <dbReference type="ARBA" id="ARBA00004127"/>
    </source>
</evidence>
<feature type="non-terminal residue" evidence="13">
    <location>
        <position position="619"/>
    </location>
</feature>
<dbReference type="Pfam" id="PF00702">
    <property type="entry name" value="Hydrolase"/>
    <property type="match status" value="1"/>
</dbReference>
<evidence type="ECO:0000256" key="9">
    <source>
        <dbReference type="ARBA" id="ARBA00022989"/>
    </source>
</evidence>
<keyword evidence="8" id="KW-1278">Translocase</keyword>
<dbReference type="GO" id="GO:0055070">
    <property type="term" value="P:copper ion homeostasis"/>
    <property type="evidence" value="ECO:0007669"/>
    <property type="project" value="TreeGrafter"/>
</dbReference>
<keyword evidence="7" id="KW-0067">ATP-binding</keyword>
<evidence type="ECO:0000256" key="10">
    <source>
        <dbReference type="ARBA" id="ARBA00023136"/>
    </source>
</evidence>
<feature type="non-terminal residue" evidence="13">
    <location>
        <position position="1"/>
    </location>
</feature>
<dbReference type="InterPro" id="IPR008250">
    <property type="entry name" value="ATPase_P-typ_transduc_dom_A_sf"/>
</dbReference>
<dbReference type="InterPro" id="IPR017969">
    <property type="entry name" value="Heavy-metal-associated_CS"/>
</dbReference>
<dbReference type="PANTHER" id="PTHR43520:SF8">
    <property type="entry name" value="P-TYPE CU(+) TRANSPORTER"/>
    <property type="match status" value="1"/>
</dbReference>
<gene>
    <name evidence="13" type="ORF">METZ01_LOCUS152072</name>
</gene>
<keyword evidence="5" id="KW-0479">Metal-binding</keyword>
<dbReference type="NCBIfam" id="TIGR01511">
    <property type="entry name" value="ATPase-IB1_Cu"/>
    <property type="match status" value="1"/>
</dbReference>
<dbReference type="SUPFAM" id="SSF81665">
    <property type="entry name" value="Calcium ATPase, transmembrane domain M"/>
    <property type="match status" value="1"/>
</dbReference>
<sequence length="619" mass="62760">VPAQAATALHLPVEGMTCAGCVSTVSDALNAVAGVSAVSVNLATGVATVSFGGGEADEATLRIAVEAAGYQVPAGDRPWQAVGITQRLRVALPLTAAALVFGMMPGIPSAVADWGAALAAFPVYAWAGAEIHRRTLASLRHRSATMDTLVTLGTTATMCWSTAALFIDGARSYFETGAVIVALVLVGRRLEAGARHRAGSALRALLDLVPTTVRLADGREIPGDQLAVGDHFVARPGERLAADGTVVAGSGAIDVSMLTGEAVPLDVTVGDQVSGGTLNTTGVLTVSATRVGAEATPAKLARLVADAQATRAPVQRLVDRVAAIFVPTVLAIAAATLVGWLLAGQVTGDAVSATVAVLIIACPCALGLATPTALQVGTGRGAQLGMLIRSARAIEQARDLTMVAFDKTGTLTEGRMTVVTTTAVEGWDPDEVLALAAAVEQNSEHPIGRAIATSVVRPAEATNVRARPGFGISGTVAGRVVDVGRPDSPLSGEFDGPPVEEGTTTVVVSVDDHPVGVVALADVVRPWAAEAVAALRGLGLEVVMLTGDREDVARRVGEAVGIDRVVSGLDPEGKRRELVDLQATYGRVAVVGDGLNDAPVLAGADLGIAIGTGTDAALE</sequence>
<dbReference type="GO" id="GO:0012505">
    <property type="term" value="C:endomembrane system"/>
    <property type="evidence" value="ECO:0007669"/>
    <property type="project" value="UniProtKB-SubCell"/>
</dbReference>
<dbReference type="InterPro" id="IPR018303">
    <property type="entry name" value="ATPase_P-typ_P_site"/>
</dbReference>
<dbReference type="GO" id="GO:0005524">
    <property type="term" value="F:ATP binding"/>
    <property type="evidence" value="ECO:0007669"/>
    <property type="project" value="UniProtKB-KW"/>
</dbReference>
<dbReference type="InterPro" id="IPR006121">
    <property type="entry name" value="HMA_dom"/>
</dbReference>
<proteinExistence type="inferred from homology"/>
<dbReference type="Gene3D" id="3.40.1110.10">
    <property type="entry name" value="Calcium-transporting ATPase, cytoplasmic domain N"/>
    <property type="match status" value="1"/>
</dbReference>
<dbReference type="SUPFAM" id="SSF56784">
    <property type="entry name" value="HAD-like"/>
    <property type="match status" value="1"/>
</dbReference>
<evidence type="ECO:0000256" key="2">
    <source>
        <dbReference type="ARBA" id="ARBA00006024"/>
    </source>
</evidence>
<evidence type="ECO:0000256" key="6">
    <source>
        <dbReference type="ARBA" id="ARBA00022741"/>
    </source>
</evidence>